<dbReference type="InterPro" id="IPR025505">
    <property type="entry name" value="FHIPEP_CS"/>
</dbReference>
<dbReference type="RefSeq" id="WP_057636807.1">
    <property type="nucleotide sequence ID" value="NZ_LDJM01000007.1"/>
</dbReference>
<dbReference type="InterPro" id="IPR042193">
    <property type="entry name" value="FHIPEP_3"/>
</dbReference>
<dbReference type="PANTHER" id="PTHR30161">
    <property type="entry name" value="FLAGELLAR EXPORT PROTEIN, MEMBRANE FLHA SUBUNIT-RELATED"/>
    <property type="match status" value="1"/>
</dbReference>
<feature type="transmembrane region" description="Helical" evidence="7">
    <location>
        <begin position="39"/>
        <end position="58"/>
    </location>
</feature>
<dbReference type="PRINTS" id="PR00949">
    <property type="entry name" value="TYPE3IMAPROT"/>
</dbReference>
<dbReference type="InterPro" id="IPR006301">
    <property type="entry name" value="FlhA"/>
</dbReference>
<dbReference type="Pfam" id="PF00771">
    <property type="entry name" value="FHIPEP"/>
    <property type="match status" value="1"/>
</dbReference>
<dbReference type="PIRSF" id="PIRSF005419">
    <property type="entry name" value="FlhA"/>
    <property type="match status" value="1"/>
</dbReference>
<dbReference type="Gene3D" id="3.40.50.12790">
    <property type="entry name" value="FHIPEP family, domain 4"/>
    <property type="match status" value="1"/>
</dbReference>
<keyword evidence="9" id="KW-1185">Reference proteome</keyword>
<dbReference type="Gene3D" id="3.40.30.60">
    <property type="entry name" value="FHIPEP family, domain 1"/>
    <property type="match status" value="1"/>
</dbReference>
<protein>
    <recommendedName>
        <fullName evidence="7">Flagellar biosynthesis protein FlhA</fullName>
    </recommendedName>
</protein>
<keyword evidence="8" id="KW-0282">Flagellum</keyword>
<dbReference type="InterPro" id="IPR001712">
    <property type="entry name" value="T3SS_FHIPEP"/>
</dbReference>
<gene>
    <name evidence="7" type="primary">flhA</name>
    <name evidence="8" type="ORF">ABB30_02610</name>
</gene>
<dbReference type="PATRIC" id="fig|336566.3.peg.2929"/>
<keyword evidence="5 7" id="KW-1133">Transmembrane helix</keyword>
<evidence type="ECO:0000313" key="8">
    <source>
        <dbReference type="EMBL" id="KRG79005.1"/>
    </source>
</evidence>
<reference evidence="8 9" key="1">
    <citation type="submission" date="2015-05" db="EMBL/GenBank/DDBJ databases">
        <title>Genome sequencing and analysis of members of genus Stenotrophomonas.</title>
        <authorList>
            <person name="Patil P.P."/>
            <person name="Midha S."/>
            <person name="Patil P.B."/>
        </authorList>
    </citation>
    <scope>NUCLEOTIDE SEQUENCE [LARGE SCALE GENOMIC DNA]</scope>
    <source>
        <strain evidence="8 9">DSM 24757</strain>
    </source>
</reference>
<evidence type="ECO:0000256" key="3">
    <source>
        <dbReference type="ARBA" id="ARBA00022475"/>
    </source>
</evidence>
<dbReference type="GO" id="GO:0009306">
    <property type="term" value="P:protein secretion"/>
    <property type="evidence" value="ECO:0007669"/>
    <property type="project" value="InterPro"/>
</dbReference>
<accession>A0A0R0D9G9</accession>
<dbReference type="PANTHER" id="PTHR30161:SF1">
    <property type="entry name" value="FLAGELLAR BIOSYNTHESIS PROTEIN FLHA-RELATED"/>
    <property type="match status" value="1"/>
</dbReference>
<dbReference type="Gene3D" id="1.10.8.540">
    <property type="entry name" value="FHIPEP family, domain 3"/>
    <property type="match status" value="1"/>
</dbReference>
<feature type="transmembrane region" description="Helical" evidence="7">
    <location>
        <begin position="119"/>
        <end position="137"/>
    </location>
</feature>
<dbReference type="EMBL" id="LDJM01000007">
    <property type="protein sequence ID" value="KRG79005.1"/>
    <property type="molecule type" value="Genomic_DNA"/>
</dbReference>
<evidence type="ECO:0000256" key="2">
    <source>
        <dbReference type="ARBA" id="ARBA00008835"/>
    </source>
</evidence>
<comment type="similarity">
    <text evidence="2 7">Belongs to the FHIPEP (flagella/HR/invasion proteins export pore) family.</text>
</comment>
<feature type="transmembrane region" description="Helical" evidence="7">
    <location>
        <begin position="12"/>
        <end position="33"/>
    </location>
</feature>
<evidence type="ECO:0000256" key="6">
    <source>
        <dbReference type="ARBA" id="ARBA00023136"/>
    </source>
</evidence>
<dbReference type="AlphaFoldDB" id="A0A0R0D9G9"/>
<evidence type="ECO:0000256" key="1">
    <source>
        <dbReference type="ARBA" id="ARBA00004651"/>
    </source>
</evidence>
<dbReference type="InterPro" id="IPR042194">
    <property type="entry name" value="FHIPEP_1"/>
</dbReference>
<dbReference type="STRING" id="336566.ABB30_02610"/>
<dbReference type="PROSITE" id="PS00994">
    <property type="entry name" value="FHIPEP"/>
    <property type="match status" value="1"/>
</dbReference>
<name>A0A0R0D9G9_9GAMM</name>
<feature type="transmembrane region" description="Helical" evidence="7">
    <location>
        <begin position="247"/>
        <end position="264"/>
    </location>
</feature>
<keyword evidence="7" id="KW-1005">Bacterial flagellum biogenesis</keyword>
<keyword evidence="8" id="KW-0966">Cell projection</keyword>
<keyword evidence="3 7" id="KW-1003">Cell membrane</keyword>
<comment type="caution">
    <text evidence="8">The sequence shown here is derived from an EMBL/GenBank/DDBJ whole genome shotgun (WGS) entry which is preliminary data.</text>
</comment>
<organism evidence="8 9">
    <name type="scientific">Stenotrophomonas ginsengisoli</name>
    <dbReference type="NCBI Taxonomy" id="336566"/>
    <lineage>
        <taxon>Bacteria</taxon>
        <taxon>Pseudomonadati</taxon>
        <taxon>Pseudomonadota</taxon>
        <taxon>Gammaproteobacteria</taxon>
        <taxon>Lysobacterales</taxon>
        <taxon>Lysobacteraceae</taxon>
        <taxon>Stenotrophomonas</taxon>
    </lineage>
</organism>
<dbReference type="Proteomes" id="UP000050956">
    <property type="component" value="Unassembled WGS sequence"/>
</dbReference>
<dbReference type="NCBIfam" id="TIGR01398">
    <property type="entry name" value="FlhA"/>
    <property type="match status" value="1"/>
</dbReference>
<feature type="transmembrane region" description="Helical" evidence="7">
    <location>
        <begin position="205"/>
        <end position="227"/>
    </location>
</feature>
<feature type="transmembrane region" description="Helical" evidence="7">
    <location>
        <begin position="65"/>
        <end position="84"/>
    </location>
</feature>
<evidence type="ECO:0000256" key="4">
    <source>
        <dbReference type="ARBA" id="ARBA00022692"/>
    </source>
</evidence>
<comment type="subcellular location">
    <subcellularLocation>
        <location evidence="1 7">Cell membrane</location>
        <topology evidence="1 7">Multi-pass membrane protein</topology>
    </subcellularLocation>
</comment>
<dbReference type="OrthoDB" id="9759185at2"/>
<comment type="function">
    <text evidence="7">Required for formation of the rod structure of the flagellar apparatus. Together with FliI and FliH, may constitute the export apparatus of flagellin.</text>
</comment>
<proteinExistence type="inferred from homology"/>
<keyword evidence="7" id="KW-0653">Protein transport</keyword>
<keyword evidence="6 7" id="KW-0472">Membrane</keyword>
<evidence type="ECO:0000256" key="5">
    <source>
        <dbReference type="ARBA" id="ARBA00022989"/>
    </source>
</evidence>
<feature type="transmembrane region" description="Helical" evidence="7">
    <location>
        <begin position="307"/>
        <end position="324"/>
    </location>
</feature>
<keyword evidence="7" id="KW-0813">Transport</keyword>
<keyword evidence="7" id="KW-1006">Bacterial flagellum protein export</keyword>
<dbReference type="InterPro" id="IPR042196">
    <property type="entry name" value="FHIPEP_4"/>
</dbReference>
<keyword evidence="4 7" id="KW-0812">Transmembrane</keyword>
<evidence type="ECO:0000313" key="9">
    <source>
        <dbReference type="Proteomes" id="UP000050956"/>
    </source>
</evidence>
<keyword evidence="8" id="KW-0969">Cilium</keyword>
<dbReference type="GO" id="GO:0005886">
    <property type="term" value="C:plasma membrane"/>
    <property type="evidence" value="ECO:0007669"/>
    <property type="project" value="UniProtKB-SubCell"/>
</dbReference>
<dbReference type="GO" id="GO:0044780">
    <property type="term" value="P:bacterial-type flagellum assembly"/>
    <property type="evidence" value="ECO:0007669"/>
    <property type="project" value="InterPro"/>
</dbReference>
<sequence>MTMPPAARRVFDLLRHGLGAPLIVLALLAMVVVPLPAPVLDALFTFNIAISLMVLLAVVNVKRPLDFTIFPIVLLITTMLRLALNVASTRVILMNGQDGHEAAGKVIAAFGEFVIGGDYAVGIVVFAILTIINFVVITKGAGRVSEVSARFILDAMPGKQMAIDADLNAGLLTREEAKARREEVREEADFYGAMDGANKFIRGDAIAAILILFINLVGGLAIGVMVHGMPVGQAAATYTLLTIGDGLVSQLPALLVSAAVAMLVTRASRAQDMGKSMVGQVFGQHRALAVAAGIMGLVGLIPGMPNLAFLTIAAILGGLAWLMYKRSLETAQGGDHHIGDVGVAGGSPSALLENDGRPSPTAELSWDELRPVDPLGLEVGYRLIPLVDKNQSGELMARIKGVRRKLTQDLGFLVPPVHIRDNLELAPNAYRLLVHGVAVAGADIHPDRELALDPGGALGPIDGLAGKDPAFGLDATWILPGARAQAEALGYTVVDPATVVATHLSHLIAEHAPELLGHEEVQQLLATLAKSAPKLVEDLTPKSLSLPVVARVLQNLLGERIALRQLRKIVESLVENAPHTQDPALLTAAVRTALGRFIVQEIAGNTPELPVYTLNPQLERVLQDSMQGNGAALEPGLAERLHQSLADAVAKQEARNEPSVLLVPAPVRQALARMVRHSVPQLSVLAYNEVPEDKRLKLVGSIS</sequence>
<evidence type="ECO:0000256" key="7">
    <source>
        <dbReference type="RuleBase" id="RU364093"/>
    </source>
</evidence>